<dbReference type="EMBL" id="DSDM01000038">
    <property type="protein sequence ID" value="HDQ88657.1"/>
    <property type="molecule type" value="Genomic_DNA"/>
</dbReference>
<proteinExistence type="predicted"/>
<keyword evidence="1" id="KW-0732">Signal</keyword>
<protein>
    <recommendedName>
        <fullName evidence="2">G5 domain-containing protein</fullName>
    </recommendedName>
</protein>
<comment type="caution">
    <text evidence="3">The sequence shown here is derived from an EMBL/GenBank/DDBJ whole genome shotgun (WGS) entry which is preliminary data.</text>
</comment>
<dbReference type="PANTHER" id="PTHR35788:SF1">
    <property type="entry name" value="EXPORTED PROTEIN"/>
    <property type="match status" value="1"/>
</dbReference>
<dbReference type="AlphaFoldDB" id="A0A7C1HTI2"/>
<gene>
    <name evidence="3" type="ORF">ENN92_00720</name>
</gene>
<dbReference type="SMART" id="SM01208">
    <property type="entry name" value="G5"/>
    <property type="match status" value="1"/>
</dbReference>
<sequence length="509" mass="56803">MKDSQENLTFEIKISEIDLEYNVQDTVREVFLIGRSKRFLKNSKNKLVGLLAKIEHPFSFTLNENILEQSLNQIKGGVDNPAEDAIYYLDDNEELQIQAEKHGKKVDIEELATLVIDKLGKRDYSYIELPIKLDIANLTRADLEKVKPQVTPLLKESLIIRHKEKTWEINSLEKLGFLEVKKEKNNLKLGINKQALTSYEKNLEAQVNVLPRGIVNESEDGKVLNFELLGEREELDVARFATDFEEAFFDGQKEVVLTTKVTEKTADVSKYGIRELIGYGESNYGGSSASRAANLILAAKKASGVLVPPGGVYSLNKSVGPINASTGFGSAWVIASGRTVLGSGGGVCQTSTTLFRAVLDSGLPVVERHAHDYRVGYYEKDQPAGFDAAIYQPSLDMKFKNDTENYVLVQAYAIPEETKLVFKIYGTSDGREVEITEPVITGVIAPPETEYRETDTLKKGVVQQVDFSAWGATSVFSRKVTREGEVLFEETYRSVYRPWKAIFLVGTAE</sequence>
<dbReference type="InterPro" id="IPR052913">
    <property type="entry name" value="Glycopeptide_resist_protein"/>
</dbReference>
<name>A0A7C1HTI2_UNCKA</name>
<evidence type="ECO:0000259" key="2">
    <source>
        <dbReference type="SMART" id="SM01208"/>
    </source>
</evidence>
<organism evidence="3">
    <name type="scientific">candidate division WWE3 bacterium</name>
    <dbReference type="NCBI Taxonomy" id="2053526"/>
    <lineage>
        <taxon>Bacteria</taxon>
        <taxon>Katanobacteria</taxon>
    </lineage>
</organism>
<dbReference type="InterPro" id="IPR011098">
    <property type="entry name" value="G5_dom"/>
</dbReference>
<accession>A0A7C1HTI2</accession>
<dbReference type="Pfam" id="PF04294">
    <property type="entry name" value="VanW"/>
    <property type="match status" value="1"/>
</dbReference>
<evidence type="ECO:0000256" key="1">
    <source>
        <dbReference type="ARBA" id="ARBA00022729"/>
    </source>
</evidence>
<dbReference type="InterPro" id="IPR022029">
    <property type="entry name" value="YoaR-like_PG-bd"/>
</dbReference>
<feature type="domain" description="G5" evidence="2">
    <location>
        <begin position="433"/>
        <end position="509"/>
    </location>
</feature>
<dbReference type="Pfam" id="PF12229">
    <property type="entry name" value="PG_binding_4"/>
    <property type="match status" value="1"/>
</dbReference>
<reference evidence="3" key="1">
    <citation type="journal article" date="2020" name="mSystems">
        <title>Genome- and Community-Level Interaction Insights into Carbon Utilization and Element Cycling Functions of Hydrothermarchaeota in Hydrothermal Sediment.</title>
        <authorList>
            <person name="Zhou Z."/>
            <person name="Liu Y."/>
            <person name="Xu W."/>
            <person name="Pan J."/>
            <person name="Luo Z.H."/>
            <person name="Li M."/>
        </authorList>
    </citation>
    <scope>NUCLEOTIDE SEQUENCE [LARGE SCALE GENOMIC DNA]</scope>
    <source>
        <strain evidence="3">SpSt-1219</strain>
    </source>
</reference>
<evidence type="ECO:0000313" key="3">
    <source>
        <dbReference type="EMBL" id="HDQ88657.1"/>
    </source>
</evidence>
<dbReference type="PANTHER" id="PTHR35788">
    <property type="entry name" value="EXPORTED PROTEIN-RELATED"/>
    <property type="match status" value="1"/>
</dbReference>
<dbReference type="InterPro" id="IPR007391">
    <property type="entry name" value="Vancomycin_resist_VanW"/>
</dbReference>
<dbReference type="Proteomes" id="UP000886066">
    <property type="component" value="Unassembled WGS sequence"/>
</dbReference>